<gene>
    <name evidence="3" type="ordered locus">FRAAL5536</name>
</gene>
<sequence length="169" mass="17286">MRGPPRSDQAVPSMTWLSSLRPVQFLQSIHMRRSTIGLVVFFLLTVALYLLVRPTPERVVQNRRLAQTTQSTVTDGSDDGAATSTTRPRRTTPTPTGTVTPTPTPAPTATEDPAATASPTAASTPLSPTATADTGSGLRSDGTAATPGATAPAPAATPGLGSSGTIPQP</sequence>
<proteinExistence type="predicted"/>
<feature type="transmembrane region" description="Helical" evidence="2">
    <location>
        <begin position="35"/>
        <end position="52"/>
    </location>
</feature>
<feature type="compositionally biased region" description="Low complexity" evidence="1">
    <location>
        <begin position="81"/>
        <end position="134"/>
    </location>
</feature>
<keyword evidence="2" id="KW-0472">Membrane</keyword>
<accession>Q0REE1</accession>
<dbReference type="KEGG" id="fal:FRAAL5536"/>
<feature type="compositionally biased region" description="Polar residues" evidence="1">
    <location>
        <begin position="64"/>
        <end position="75"/>
    </location>
</feature>
<dbReference type="AlphaFoldDB" id="Q0REE1"/>
<dbReference type="EMBL" id="CT573213">
    <property type="protein sequence ID" value="CAJ64169.1"/>
    <property type="molecule type" value="Genomic_DNA"/>
</dbReference>
<dbReference type="HOGENOM" id="CLU_1675339_0_0_11"/>
<dbReference type="Proteomes" id="UP000000657">
    <property type="component" value="Chromosome"/>
</dbReference>
<evidence type="ECO:0000256" key="1">
    <source>
        <dbReference type="SAM" id="MobiDB-lite"/>
    </source>
</evidence>
<organism evidence="3 4">
    <name type="scientific">Frankia alni (strain DSM 45986 / CECT 9034 / ACN14a)</name>
    <dbReference type="NCBI Taxonomy" id="326424"/>
    <lineage>
        <taxon>Bacteria</taxon>
        <taxon>Bacillati</taxon>
        <taxon>Actinomycetota</taxon>
        <taxon>Actinomycetes</taxon>
        <taxon>Frankiales</taxon>
        <taxon>Frankiaceae</taxon>
        <taxon>Frankia</taxon>
    </lineage>
</organism>
<keyword evidence="4" id="KW-1185">Reference proteome</keyword>
<evidence type="ECO:0000313" key="4">
    <source>
        <dbReference type="Proteomes" id="UP000000657"/>
    </source>
</evidence>
<evidence type="ECO:0000256" key="2">
    <source>
        <dbReference type="SAM" id="Phobius"/>
    </source>
</evidence>
<feature type="region of interest" description="Disordered" evidence="1">
    <location>
        <begin position="62"/>
        <end position="169"/>
    </location>
</feature>
<protein>
    <submittedName>
        <fullName evidence="3">Uncharacterized protein</fullName>
    </submittedName>
</protein>
<name>Q0REE1_FRAAA</name>
<evidence type="ECO:0000313" key="3">
    <source>
        <dbReference type="EMBL" id="CAJ64169.1"/>
    </source>
</evidence>
<keyword evidence="2" id="KW-1133">Transmembrane helix</keyword>
<keyword evidence="2" id="KW-0812">Transmembrane</keyword>
<feature type="compositionally biased region" description="Low complexity" evidence="1">
    <location>
        <begin position="142"/>
        <end position="159"/>
    </location>
</feature>
<reference evidence="3 4" key="1">
    <citation type="journal article" date="2007" name="Genome Res.">
        <title>Genome characteristics of facultatively symbiotic Frankia sp. strains reflect host range and host plant biogeography.</title>
        <authorList>
            <person name="Normand P."/>
            <person name="Lapierre P."/>
            <person name="Tisa L.S."/>
            <person name="Gogarten J.P."/>
            <person name="Alloisio N."/>
            <person name="Bagnarol E."/>
            <person name="Bassi C.A."/>
            <person name="Berry A.M."/>
            <person name="Bickhart D.M."/>
            <person name="Choisne N."/>
            <person name="Couloux A."/>
            <person name="Cournoyer B."/>
            <person name="Cruveiller S."/>
            <person name="Daubin V."/>
            <person name="Demange N."/>
            <person name="Francino M.P."/>
            <person name="Goltsman E."/>
            <person name="Huang Y."/>
            <person name="Kopp O.R."/>
            <person name="Labarre L."/>
            <person name="Lapidus A."/>
            <person name="Lavire C."/>
            <person name="Marechal J."/>
            <person name="Martinez M."/>
            <person name="Mastronunzio J.E."/>
            <person name="Mullin B.C."/>
            <person name="Niemann J."/>
            <person name="Pujic P."/>
            <person name="Rawnsley T."/>
            <person name="Rouy Z."/>
            <person name="Schenowitz C."/>
            <person name="Sellstedt A."/>
            <person name="Tavares F."/>
            <person name="Tomkins J.P."/>
            <person name="Vallenet D."/>
            <person name="Valverde C."/>
            <person name="Wall L.G."/>
            <person name="Wang Y."/>
            <person name="Medigue C."/>
            <person name="Benson D.R."/>
        </authorList>
    </citation>
    <scope>NUCLEOTIDE SEQUENCE [LARGE SCALE GENOMIC DNA]</scope>
    <source>
        <strain evidence="4">DSM 45986 / CECT 9034 / ACN14a</strain>
    </source>
</reference>